<dbReference type="InterPro" id="IPR003777">
    <property type="entry name" value="XdhC_CoxI"/>
</dbReference>
<dbReference type="Gene3D" id="3.40.50.720">
    <property type="entry name" value="NAD(P)-binding Rossmann-like Domain"/>
    <property type="match status" value="1"/>
</dbReference>
<dbReference type="PANTHER" id="PTHR30388">
    <property type="entry name" value="ALDEHYDE OXIDOREDUCTASE MOLYBDENUM COFACTOR ASSEMBLY PROTEIN"/>
    <property type="match status" value="1"/>
</dbReference>
<keyword evidence="4" id="KW-1185">Reference proteome</keyword>
<evidence type="ECO:0000313" key="3">
    <source>
        <dbReference type="EMBL" id="MCX2719605.1"/>
    </source>
</evidence>
<evidence type="ECO:0000313" key="4">
    <source>
        <dbReference type="Proteomes" id="UP001207116"/>
    </source>
</evidence>
<dbReference type="InterPro" id="IPR052698">
    <property type="entry name" value="MoCofactor_Util/Proc"/>
</dbReference>
<evidence type="ECO:0000259" key="1">
    <source>
        <dbReference type="Pfam" id="PF02625"/>
    </source>
</evidence>
<dbReference type="AlphaFoldDB" id="A0AAE3MKQ6"/>
<sequence>MTHELKRIVKAFEEANGNKKKTVLATVVHVDGSSYRKPGVQMLIEEDGTMTGAVSGGCVEKEVNRQAQEVFLTGIPKIMTYDGRYRLGCEGILYILIEPFMPDDIWIGEFWKTISERKSMGFNCYYQLKEGTHHSYGSTLRFPFGDRELRPGFAVSESLEHFEFALKPCFKLLIVGTEHDAVKLCAFASLMGWEVTVVAAPSEQKSVRDFQGAGQFLNTVPEEFKTDAIDSETAVILMTHNFAKDLAYLLALKDTKPAYLGLLGPANRREKLMEALIERYPEVSESYLDRICGPAGLNIGSETPEEISVSILSEILAVVRKKDPILLKNKKGTIHS</sequence>
<dbReference type="InterPro" id="IPR027051">
    <property type="entry name" value="XdhC_Rossmann_dom"/>
</dbReference>
<proteinExistence type="predicted"/>
<name>A0AAE3MKQ6_9FLAO</name>
<feature type="domain" description="XdhC- CoxI" evidence="1">
    <location>
        <begin position="20"/>
        <end position="82"/>
    </location>
</feature>
<dbReference type="Proteomes" id="UP001207116">
    <property type="component" value="Unassembled WGS sequence"/>
</dbReference>
<gene>
    <name evidence="3" type="ORF">OO016_08325</name>
</gene>
<dbReference type="Pfam" id="PF02625">
    <property type="entry name" value="XdhC_CoxI"/>
    <property type="match status" value="1"/>
</dbReference>
<dbReference type="PANTHER" id="PTHR30388:SF4">
    <property type="entry name" value="MOLYBDENUM COFACTOR INSERTION CHAPERONE PAOD"/>
    <property type="match status" value="1"/>
</dbReference>
<feature type="domain" description="XdhC Rossmann" evidence="2">
    <location>
        <begin position="172"/>
        <end position="315"/>
    </location>
</feature>
<organism evidence="3 4">
    <name type="scientific">Lentiprolixibacter aurantiacus</name>
    <dbReference type="NCBI Taxonomy" id="2993939"/>
    <lineage>
        <taxon>Bacteria</taxon>
        <taxon>Pseudomonadati</taxon>
        <taxon>Bacteroidota</taxon>
        <taxon>Flavobacteriia</taxon>
        <taxon>Flavobacteriales</taxon>
        <taxon>Flavobacteriaceae</taxon>
        <taxon>Lentiprolixibacter</taxon>
    </lineage>
</organism>
<dbReference type="EMBL" id="JAPFQP010000002">
    <property type="protein sequence ID" value="MCX2719605.1"/>
    <property type="molecule type" value="Genomic_DNA"/>
</dbReference>
<protein>
    <submittedName>
        <fullName evidence="3">XdhC family protein</fullName>
    </submittedName>
</protein>
<dbReference type="RefSeq" id="WP_266012355.1">
    <property type="nucleotide sequence ID" value="NZ_JAPFQP010000002.1"/>
</dbReference>
<accession>A0AAE3MKQ6</accession>
<evidence type="ECO:0000259" key="2">
    <source>
        <dbReference type="Pfam" id="PF13478"/>
    </source>
</evidence>
<reference evidence="3" key="1">
    <citation type="submission" date="2022-11" db="EMBL/GenBank/DDBJ databases">
        <title>The characterization of three novel Bacteroidetes species and genomic analysis of their roles in tidal elemental geochemical cycles.</title>
        <authorList>
            <person name="Ma K.-J."/>
        </authorList>
    </citation>
    <scope>NUCLEOTIDE SEQUENCE</scope>
    <source>
        <strain evidence="3">M415</strain>
    </source>
</reference>
<dbReference type="Pfam" id="PF13478">
    <property type="entry name" value="XdhC_C"/>
    <property type="match status" value="1"/>
</dbReference>
<comment type="caution">
    <text evidence="3">The sequence shown here is derived from an EMBL/GenBank/DDBJ whole genome shotgun (WGS) entry which is preliminary data.</text>
</comment>